<feature type="compositionally biased region" description="Basic and acidic residues" evidence="1">
    <location>
        <begin position="1"/>
        <end position="36"/>
    </location>
</feature>
<proteinExistence type="predicted"/>
<reference evidence="2 3" key="1">
    <citation type="journal article" date="2012" name="Genome Biol.">
        <title>Genome and low-iron response of an oceanic diatom adapted to chronic iron limitation.</title>
        <authorList>
            <person name="Lommer M."/>
            <person name="Specht M."/>
            <person name="Roy A.S."/>
            <person name="Kraemer L."/>
            <person name="Andreson R."/>
            <person name="Gutowska M.A."/>
            <person name="Wolf J."/>
            <person name="Bergner S.V."/>
            <person name="Schilhabel M.B."/>
            <person name="Klostermeier U.C."/>
            <person name="Beiko R.G."/>
            <person name="Rosenstiel P."/>
            <person name="Hippler M."/>
            <person name="Laroche J."/>
        </authorList>
    </citation>
    <scope>NUCLEOTIDE SEQUENCE [LARGE SCALE GENOMIC DNA]</scope>
    <source>
        <strain evidence="2 3">CCMP1005</strain>
    </source>
</reference>
<protein>
    <submittedName>
        <fullName evidence="2">Uncharacterized protein</fullName>
    </submittedName>
</protein>
<dbReference type="AlphaFoldDB" id="K0TAX7"/>
<feature type="compositionally biased region" description="Basic and acidic residues" evidence="1">
    <location>
        <begin position="47"/>
        <end position="81"/>
    </location>
</feature>
<comment type="caution">
    <text evidence="2">The sequence shown here is derived from an EMBL/GenBank/DDBJ whole genome shotgun (WGS) entry which is preliminary data.</text>
</comment>
<evidence type="ECO:0000313" key="2">
    <source>
        <dbReference type="EMBL" id="EJK70601.1"/>
    </source>
</evidence>
<dbReference type="EMBL" id="AGNL01008326">
    <property type="protein sequence ID" value="EJK70601.1"/>
    <property type="molecule type" value="Genomic_DNA"/>
</dbReference>
<sequence length="139" mass="15088">MEALAEWRGRSRKERIEPISRSPDRSDLDGVGRRVGEGTPGTIEALAEWRGRSRKERIEPISRSSDKGNDGRGCSDLDEARTSQSDESGGTDAEMSDTAESADAMLCDDGDDEKRISAVDPSYVTMTRATAGTYVLSTV</sequence>
<gene>
    <name evidence="2" type="ORF">THAOC_08029</name>
</gene>
<evidence type="ECO:0000256" key="1">
    <source>
        <dbReference type="SAM" id="MobiDB-lite"/>
    </source>
</evidence>
<evidence type="ECO:0000313" key="3">
    <source>
        <dbReference type="Proteomes" id="UP000266841"/>
    </source>
</evidence>
<dbReference type="Proteomes" id="UP000266841">
    <property type="component" value="Unassembled WGS sequence"/>
</dbReference>
<accession>K0TAX7</accession>
<keyword evidence="3" id="KW-1185">Reference proteome</keyword>
<name>K0TAX7_THAOC</name>
<feature type="region of interest" description="Disordered" evidence="1">
    <location>
        <begin position="1"/>
        <end position="119"/>
    </location>
</feature>
<organism evidence="2 3">
    <name type="scientific">Thalassiosira oceanica</name>
    <name type="common">Marine diatom</name>
    <dbReference type="NCBI Taxonomy" id="159749"/>
    <lineage>
        <taxon>Eukaryota</taxon>
        <taxon>Sar</taxon>
        <taxon>Stramenopiles</taxon>
        <taxon>Ochrophyta</taxon>
        <taxon>Bacillariophyta</taxon>
        <taxon>Coscinodiscophyceae</taxon>
        <taxon>Thalassiosirophycidae</taxon>
        <taxon>Thalassiosirales</taxon>
        <taxon>Thalassiosiraceae</taxon>
        <taxon>Thalassiosira</taxon>
    </lineage>
</organism>